<keyword evidence="4" id="KW-1185">Reference proteome</keyword>
<evidence type="ECO:0000313" key="3">
    <source>
        <dbReference type="EMBL" id="NYI42903.1"/>
    </source>
</evidence>
<comment type="similarity">
    <text evidence="1">Belongs to the ROK (NagC/XylR) family.</text>
</comment>
<dbReference type="RefSeq" id="WP_062075513.1">
    <property type="nucleotide sequence ID" value="NZ_BBRC01000010.1"/>
</dbReference>
<dbReference type="EMBL" id="JACBZO010000002">
    <property type="protein sequence ID" value="NYI42903.1"/>
    <property type="molecule type" value="Genomic_DNA"/>
</dbReference>
<dbReference type="Proteomes" id="UP000547973">
    <property type="component" value="Unassembled WGS sequence"/>
</dbReference>
<reference evidence="3 4" key="1">
    <citation type="submission" date="2020-07" db="EMBL/GenBank/DDBJ databases">
        <title>Sequencing the genomes of 1000 actinobacteria strains.</title>
        <authorList>
            <person name="Klenk H.-P."/>
        </authorList>
    </citation>
    <scope>NUCLEOTIDE SEQUENCE [LARGE SCALE GENOMIC DNA]</scope>
    <source>
        <strain evidence="3 4">DSM 19970</strain>
    </source>
</reference>
<organism evidence="3 4">
    <name type="scientific">Demequina lutea</name>
    <dbReference type="NCBI Taxonomy" id="431489"/>
    <lineage>
        <taxon>Bacteria</taxon>
        <taxon>Bacillati</taxon>
        <taxon>Actinomycetota</taxon>
        <taxon>Actinomycetes</taxon>
        <taxon>Micrococcales</taxon>
        <taxon>Demequinaceae</taxon>
        <taxon>Demequina</taxon>
    </lineage>
</organism>
<dbReference type="SUPFAM" id="SSF53067">
    <property type="entry name" value="Actin-like ATPase domain"/>
    <property type="match status" value="1"/>
</dbReference>
<dbReference type="OrthoDB" id="9810372at2"/>
<evidence type="ECO:0000256" key="1">
    <source>
        <dbReference type="ARBA" id="ARBA00006479"/>
    </source>
</evidence>
<comment type="caution">
    <text evidence="3">The sequence shown here is derived from an EMBL/GenBank/DDBJ whole genome shotgun (WGS) entry which is preliminary data.</text>
</comment>
<gene>
    <name evidence="3" type="ORF">BKA03_003077</name>
</gene>
<keyword evidence="3" id="KW-0808">Transferase</keyword>
<dbReference type="SUPFAM" id="SSF46785">
    <property type="entry name" value="Winged helix' DNA-binding domain"/>
    <property type="match status" value="1"/>
</dbReference>
<dbReference type="Gene3D" id="1.10.10.10">
    <property type="entry name" value="Winged helix-like DNA-binding domain superfamily/Winged helix DNA-binding domain"/>
    <property type="match status" value="1"/>
</dbReference>
<dbReference type="InterPro" id="IPR005471">
    <property type="entry name" value="Tscrpt_reg_IclR_N"/>
</dbReference>
<sequence length="403" mass="41594">MALKHETMGEVNEYAVLEYVRDHRRTTRTAIAADLGLSQASVSRMVSKLLTGGVLLETGDTARSGGRPHVVLTLNVESVCVVGIDLGGTKCHGALSGLDGVILAEEYVTVAEAGGAFAALVQVWTAMQVAAKTRGVEIGALAVGVPAVIDADTEFAVRGPNVGWDGFDLVEKVRQFGVPFLVDNDVNLAAIIEGEVGQAVGSRDYVVLSIGTGLGGAVVSNGRLVRGRHHAAGEIGALLPEVRMLDDDNAAGIGGLESVLSGGAIARRARELCASDPAARLELGPTPTAREVIAAGLAGRPFGQSLLNDVVRALAQAVITFAAVVDPEVVVIDGSVGRALAPFLDEVTALVARHVATPPRLAVSALGPNSTVRGALFGALHHLRLTDAPRVLGDLTYDRGNNS</sequence>
<dbReference type="PANTHER" id="PTHR18964:SF149">
    <property type="entry name" value="BIFUNCTIONAL UDP-N-ACETYLGLUCOSAMINE 2-EPIMERASE_N-ACETYLMANNOSAMINE KINASE"/>
    <property type="match status" value="1"/>
</dbReference>
<evidence type="ECO:0000259" key="2">
    <source>
        <dbReference type="Pfam" id="PF09339"/>
    </source>
</evidence>
<dbReference type="EC" id="2.7.1.2" evidence="3"/>
<proteinExistence type="inferred from homology"/>
<keyword evidence="3" id="KW-0418">Kinase</keyword>
<dbReference type="Gene3D" id="3.30.420.40">
    <property type="match status" value="2"/>
</dbReference>
<dbReference type="InterPro" id="IPR043129">
    <property type="entry name" value="ATPase_NBD"/>
</dbReference>
<evidence type="ECO:0000313" key="4">
    <source>
        <dbReference type="Proteomes" id="UP000547973"/>
    </source>
</evidence>
<accession>A0A7Y9ZE51</accession>
<feature type="domain" description="HTH iclR-type" evidence="2">
    <location>
        <begin position="15"/>
        <end position="55"/>
    </location>
</feature>
<dbReference type="Pfam" id="PF00480">
    <property type="entry name" value="ROK"/>
    <property type="match status" value="1"/>
</dbReference>
<dbReference type="GO" id="GO:0004340">
    <property type="term" value="F:glucokinase activity"/>
    <property type="evidence" value="ECO:0007669"/>
    <property type="project" value="UniProtKB-EC"/>
</dbReference>
<dbReference type="Pfam" id="PF09339">
    <property type="entry name" value="HTH_IclR"/>
    <property type="match status" value="1"/>
</dbReference>
<dbReference type="AlphaFoldDB" id="A0A7Y9ZE51"/>
<dbReference type="InterPro" id="IPR036388">
    <property type="entry name" value="WH-like_DNA-bd_sf"/>
</dbReference>
<protein>
    <submittedName>
        <fullName evidence="3">Glucokinase</fullName>
        <ecNumber evidence="3">2.7.1.2</ecNumber>
    </submittedName>
</protein>
<dbReference type="PANTHER" id="PTHR18964">
    <property type="entry name" value="ROK (REPRESSOR, ORF, KINASE) FAMILY"/>
    <property type="match status" value="1"/>
</dbReference>
<dbReference type="InterPro" id="IPR000600">
    <property type="entry name" value="ROK"/>
</dbReference>
<name>A0A7Y9ZE51_9MICO</name>
<dbReference type="InterPro" id="IPR036390">
    <property type="entry name" value="WH_DNA-bd_sf"/>
</dbReference>